<keyword evidence="2" id="KW-1185">Reference proteome</keyword>
<evidence type="ECO:0000313" key="2">
    <source>
        <dbReference type="Proteomes" id="UP000735302"/>
    </source>
</evidence>
<proteinExistence type="predicted"/>
<gene>
    <name evidence="1" type="ORF">PoB_004621900</name>
</gene>
<dbReference type="AlphaFoldDB" id="A0AAV4BHZ2"/>
<name>A0AAV4BHZ2_9GAST</name>
<sequence length="80" mass="9142">MYEDRVLIHRVTARQQANRFIVQNICHDASSQGYIDFTFASLVDIFVHGAKYRRWPEMNNKPIKCLARGNRRGGDCGASA</sequence>
<reference evidence="1 2" key="1">
    <citation type="journal article" date="2021" name="Elife">
        <title>Chloroplast acquisition without the gene transfer in kleptoplastic sea slugs, Plakobranchus ocellatus.</title>
        <authorList>
            <person name="Maeda T."/>
            <person name="Takahashi S."/>
            <person name="Yoshida T."/>
            <person name="Shimamura S."/>
            <person name="Takaki Y."/>
            <person name="Nagai Y."/>
            <person name="Toyoda A."/>
            <person name="Suzuki Y."/>
            <person name="Arimoto A."/>
            <person name="Ishii H."/>
            <person name="Satoh N."/>
            <person name="Nishiyama T."/>
            <person name="Hasebe M."/>
            <person name="Maruyama T."/>
            <person name="Minagawa J."/>
            <person name="Obokata J."/>
            <person name="Shigenobu S."/>
        </authorList>
    </citation>
    <scope>NUCLEOTIDE SEQUENCE [LARGE SCALE GENOMIC DNA]</scope>
</reference>
<comment type="caution">
    <text evidence="1">The sequence shown here is derived from an EMBL/GenBank/DDBJ whole genome shotgun (WGS) entry which is preliminary data.</text>
</comment>
<accession>A0AAV4BHZ2</accession>
<evidence type="ECO:0000313" key="1">
    <source>
        <dbReference type="EMBL" id="GFO19714.1"/>
    </source>
</evidence>
<protein>
    <submittedName>
        <fullName evidence="1">Uncharacterized protein</fullName>
    </submittedName>
</protein>
<organism evidence="1 2">
    <name type="scientific">Plakobranchus ocellatus</name>
    <dbReference type="NCBI Taxonomy" id="259542"/>
    <lineage>
        <taxon>Eukaryota</taxon>
        <taxon>Metazoa</taxon>
        <taxon>Spiralia</taxon>
        <taxon>Lophotrochozoa</taxon>
        <taxon>Mollusca</taxon>
        <taxon>Gastropoda</taxon>
        <taxon>Heterobranchia</taxon>
        <taxon>Euthyneura</taxon>
        <taxon>Panpulmonata</taxon>
        <taxon>Sacoglossa</taxon>
        <taxon>Placobranchoidea</taxon>
        <taxon>Plakobranchidae</taxon>
        <taxon>Plakobranchus</taxon>
    </lineage>
</organism>
<dbReference type="EMBL" id="BLXT01005083">
    <property type="protein sequence ID" value="GFO19714.1"/>
    <property type="molecule type" value="Genomic_DNA"/>
</dbReference>
<dbReference type="Proteomes" id="UP000735302">
    <property type="component" value="Unassembled WGS sequence"/>
</dbReference>